<reference evidence="2 3" key="1">
    <citation type="submission" date="2016-04" db="EMBL/GenBank/DDBJ databases">
        <title>Complete genome sequence of Dokdonella koreensis DS-123T.</title>
        <authorList>
            <person name="Kim J.F."/>
            <person name="Lee H."/>
            <person name="Kwak M.-J."/>
        </authorList>
    </citation>
    <scope>NUCLEOTIDE SEQUENCE [LARGE SCALE GENOMIC DNA]</scope>
    <source>
        <strain evidence="2 3">DS-123</strain>
    </source>
</reference>
<gene>
    <name evidence="2" type="ORF">I596_67</name>
</gene>
<evidence type="ECO:0000256" key="1">
    <source>
        <dbReference type="SAM" id="MobiDB-lite"/>
    </source>
</evidence>
<dbReference type="AlphaFoldDB" id="A0A167G383"/>
<proteinExistence type="predicted"/>
<organism evidence="2 3">
    <name type="scientific">Dokdonella koreensis DS-123</name>
    <dbReference type="NCBI Taxonomy" id="1300342"/>
    <lineage>
        <taxon>Bacteria</taxon>
        <taxon>Pseudomonadati</taxon>
        <taxon>Pseudomonadota</taxon>
        <taxon>Gammaproteobacteria</taxon>
        <taxon>Lysobacterales</taxon>
        <taxon>Rhodanobacteraceae</taxon>
        <taxon>Dokdonella</taxon>
    </lineage>
</organism>
<protein>
    <submittedName>
        <fullName evidence="2">Uncharacterized protein</fullName>
    </submittedName>
</protein>
<dbReference type="KEGG" id="dko:I596_67"/>
<feature type="region of interest" description="Disordered" evidence="1">
    <location>
        <begin position="1"/>
        <end position="34"/>
    </location>
</feature>
<dbReference type="Proteomes" id="UP000076830">
    <property type="component" value="Chromosome"/>
</dbReference>
<keyword evidence="3" id="KW-1185">Reference proteome</keyword>
<sequence>MGRPPGRRTRDGPGGSAQKDVTARNTRTHGPVLAHRGDPLRWHVCVRRHGLDPCGPGISIPAWEIETTLRQDPAQPPSAAFLIGDLQTFF</sequence>
<name>A0A167G383_9GAMM</name>
<evidence type="ECO:0000313" key="2">
    <source>
        <dbReference type="EMBL" id="ANB16107.1"/>
    </source>
</evidence>
<accession>A0A167G383</accession>
<evidence type="ECO:0000313" key="3">
    <source>
        <dbReference type="Proteomes" id="UP000076830"/>
    </source>
</evidence>
<dbReference type="EMBL" id="CP015249">
    <property type="protein sequence ID" value="ANB16107.1"/>
    <property type="molecule type" value="Genomic_DNA"/>
</dbReference>